<gene>
    <name evidence="2" type="ORF">QYM36_008371</name>
</gene>
<evidence type="ECO:0000313" key="2">
    <source>
        <dbReference type="EMBL" id="KAK2727871.1"/>
    </source>
</evidence>
<sequence>MVKAEKNQSDIKMTKIARTSPDKETSPDKGGDFNLHNKKWDTSSQQDQQSFAFADYTLEPDSNLCLITPRDLGTRLNVTNDNNKQPQIEPITIDELETPIKKIKPRTPGPDQIHNLMLKNLPEEAKNILLILFNKSIKEAYTPKEWRKTSIIPIPKTGKDSSNQ</sequence>
<feature type="compositionally biased region" description="Basic and acidic residues" evidence="1">
    <location>
        <begin position="20"/>
        <end position="31"/>
    </location>
</feature>
<evidence type="ECO:0000313" key="3">
    <source>
        <dbReference type="Proteomes" id="UP001187531"/>
    </source>
</evidence>
<feature type="compositionally biased region" description="Basic and acidic residues" evidence="1">
    <location>
        <begin position="1"/>
        <end position="13"/>
    </location>
</feature>
<feature type="region of interest" description="Disordered" evidence="1">
    <location>
        <begin position="1"/>
        <end position="46"/>
    </location>
</feature>
<dbReference type="EMBL" id="JAVRJZ010000001">
    <property type="protein sequence ID" value="KAK2727871.1"/>
    <property type="molecule type" value="Genomic_DNA"/>
</dbReference>
<dbReference type="Proteomes" id="UP001187531">
    <property type="component" value="Unassembled WGS sequence"/>
</dbReference>
<name>A0AA88LLF0_ARTSF</name>
<accession>A0AA88LLF0</accession>
<evidence type="ECO:0008006" key="4">
    <source>
        <dbReference type="Google" id="ProtNLM"/>
    </source>
</evidence>
<dbReference type="AlphaFoldDB" id="A0AA88LLF0"/>
<organism evidence="2 3">
    <name type="scientific">Artemia franciscana</name>
    <name type="common">Brine shrimp</name>
    <name type="synonym">Artemia sanfranciscana</name>
    <dbReference type="NCBI Taxonomy" id="6661"/>
    <lineage>
        <taxon>Eukaryota</taxon>
        <taxon>Metazoa</taxon>
        <taxon>Ecdysozoa</taxon>
        <taxon>Arthropoda</taxon>
        <taxon>Crustacea</taxon>
        <taxon>Branchiopoda</taxon>
        <taxon>Anostraca</taxon>
        <taxon>Artemiidae</taxon>
        <taxon>Artemia</taxon>
    </lineage>
</organism>
<proteinExistence type="predicted"/>
<comment type="caution">
    <text evidence="2">The sequence shown here is derived from an EMBL/GenBank/DDBJ whole genome shotgun (WGS) entry which is preliminary data.</text>
</comment>
<evidence type="ECO:0000256" key="1">
    <source>
        <dbReference type="SAM" id="MobiDB-lite"/>
    </source>
</evidence>
<reference evidence="2" key="1">
    <citation type="submission" date="2023-07" db="EMBL/GenBank/DDBJ databases">
        <title>Chromosome-level genome assembly of Artemia franciscana.</title>
        <authorList>
            <person name="Jo E."/>
        </authorList>
    </citation>
    <scope>NUCLEOTIDE SEQUENCE</scope>
    <source>
        <tissue evidence="2">Whole body</tissue>
    </source>
</reference>
<protein>
    <recommendedName>
        <fullName evidence="4">RNA-directed DNA polymerase from transposon X-element</fullName>
    </recommendedName>
</protein>
<dbReference type="PANTHER" id="PTHR19446">
    <property type="entry name" value="REVERSE TRANSCRIPTASES"/>
    <property type="match status" value="1"/>
</dbReference>
<keyword evidence="3" id="KW-1185">Reference proteome</keyword>